<gene>
    <name evidence="1" type="ORF">R1flu_003490</name>
</gene>
<accession>A0ABD1Y9R2</accession>
<reference evidence="1 2" key="1">
    <citation type="submission" date="2024-09" db="EMBL/GenBank/DDBJ databases">
        <title>Chromosome-scale assembly of Riccia fluitans.</title>
        <authorList>
            <person name="Paukszto L."/>
            <person name="Sawicki J."/>
            <person name="Karawczyk K."/>
            <person name="Piernik-Szablinska J."/>
            <person name="Szczecinska M."/>
            <person name="Mazdziarz M."/>
        </authorList>
    </citation>
    <scope>NUCLEOTIDE SEQUENCE [LARGE SCALE GENOMIC DNA]</scope>
    <source>
        <strain evidence="1">Rf_01</strain>
        <tissue evidence="1">Aerial parts of the thallus</tissue>
    </source>
</reference>
<dbReference type="EMBL" id="JBHFFA010000006">
    <property type="protein sequence ID" value="KAL2623285.1"/>
    <property type="molecule type" value="Genomic_DNA"/>
</dbReference>
<organism evidence="1 2">
    <name type="scientific">Riccia fluitans</name>
    <dbReference type="NCBI Taxonomy" id="41844"/>
    <lineage>
        <taxon>Eukaryota</taxon>
        <taxon>Viridiplantae</taxon>
        <taxon>Streptophyta</taxon>
        <taxon>Embryophyta</taxon>
        <taxon>Marchantiophyta</taxon>
        <taxon>Marchantiopsida</taxon>
        <taxon>Marchantiidae</taxon>
        <taxon>Marchantiales</taxon>
        <taxon>Ricciaceae</taxon>
        <taxon>Riccia</taxon>
    </lineage>
</organism>
<dbReference type="Proteomes" id="UP001605036">
    <property type="component" value="Unassembled WGS sequence"/>
</dbReference>
<evidence type="ECO:0000313" key="1">
    <source>
        <dbReference type="EMBL" id="KAL2623285.1"/>
    </source>
</evidence>
<keyword evidence="2" id="KW-1185">Reference proteome</keyword>
<comment type="caution">
    <text evidence="1">The sequence shown here is derived from an EMBL/GenBank/DDBJ whole genome shotgun (WGS) entry which is preliminary data.</text>
</comment>
<protein>
    <submittedName>
        <fullName evidence="1">Uncharacterized protein</fullName>
    </submittedName>
</protein>
<name>A0ABD1Y9R2_9MARC</name>
<proteinExistence type="predicted"/>
<dbReference type="AlphaFoldDB" id="A0ABD1Y9R2"/>
<sequence>MHIQQRRNEIRRRRATNRIIYIFPQLRTSIAQLIEAAPLTTTWRLNASKSNFSLFLGTYRYAPIST</sequence>
<evidence type="ECO:0000313" key="2">
    <source>
        <dbReference type="Proteomes" id="UP001605036"/>
    </source>
</evidence>